<dbReference type="InterPro" id="IPR039718">
    <property type="entry name" value="Rrm1"/>
</dbReference>
<dbReference type="SUPFAM" id="SSF51998">
    <property type="entry name" value="PFL-like glycyl radical enzymes"/>
    <property type="match status" value="1"/>
</dbReference>
<evidence type="ECO:0000256" key="1">
    <source>
        <dbReference type="ARBA" id="ARBA00010406"/>
    </source>
</evidence>
<organism evidence="3 4">
    <name type="scientific">Staphylococcus phage CF5</name>
    <dbReference type="NCBI Taxonomy" id="3113739"/>
    <lineage>
        <taxon>Viruses</taxon>
        <taxon>Duplodnaviria</taxon>
        <taxon>Heunggongvirae</taxon>
        <taxon>Uroviricota</taxon>
        <taxon>Caudoviricetes</taxon>
        <taxon>Herelleviridae</taxon>
        <taxon>Twortvirinae</taxon>
        <taxon>Silviavirus</taxon>
    </lineage>
</organism>
<accession>A0AAX4J6Z1</accession>
<dbReference type="Gene3D" id="3.20.70.20">
    <property type="match status" value="1"/>
</dbReference>
<evidence type="ECO:0000313" key="4">
    <source>
        <dbReference type="Proteomes" id="UP001432109"/>
    </source>
</evidence>
<feature type="domain" description="Ribonucleotide reductase large subunit C-terminal" evidence="2">
    <location>
        <begin position="2"/>
        <end position="119"/>
    </location>
</feature>
<keyword evidence="3" id="KW-0560">Oxidoreductase</keyword>
<dbReference type="PANTHER" id="PTHR11573">
    <property type="entry name" value="RIBONUCLEOSIDE-DIPHOSPHATE REDUCTASE LARGE CHAIN"/>
    <property type="match status" value="1"/>
</dbReference>
<dbReference type="Proteomes" id="UP001432109">
    <property type="component" value="Segment"/>
</dbReference>
<dbReference type="PANTHER" id="PTHR11573:SF6">
    <property type="entry name" value="RIBONUCLEOSIDE-DIPHOSPHATE REDUCTASE LARGE SUBUNIT"/>
    <property type="match status" value="1"/>
</dbReference>
<dbReference type="EMBL" id="PP034390">
    <property type="protein sequence ID" value="WRW34692.1"/>
    <property type="molecule type" value="Genomic_DNA"/>
</dbReference>
<comment type="similarity">
    <text evidence="1">Belongs to the ribonucleoside diphosphate reductase large chain family.</text>
</comment>
<proteinExistence type="inferred from homology"/>
<dbReference type="GO" id="GO:0009263">
    <property type="term" value="P:deoxyribonucleotide biosynthetic process"/>
    <property type="evidence" value="ECO:0007669"/>
    <property type="project" value="TreeGrafter"/>
</dbReference>
<dbReference type="EC" id="1.17.4.1" evidence="3"/>
<gene>
    <name evidence="3" type="ORF">CF5_0136</name>
</gene>
<sequence>MSNYYVVDTAKVKKTMINPYLKELLEEKGKNTKEVMESIRDNDGSVQHLSFLSEYEKEVFKTYGEINQYNILDQASTRQKYIDQGQSINIMVNPKHVTAEELNELYLFAWSNGIKSLYYQHGTNASQQFNLSKICINCEA</sequence>
<dbReference type="Pfam" id="PF02867">
    <property type="entry name" value="Ribonuc_red_lgC"/>
    <property type="match status" value="1"/>
</dbReference>
<protein>
    <submittedName>
        <fullName evidence="3">Ribonucleoside-diphosphate reductase large subunit</fullName>
        <ecNumber evidence="3">1.17.4.1</ecNumber>
    </submittedName>
</protein>
<dbReference type="InterPro" id="IPR000788">
    <property type="entry name" value="RNR_lg_C"/>
</dbReference>
<name>A0AAX4J6Z1_9CAUD</name>
<dbReference type="GO" id="GO:0004748">
    <property type="term" value="F:ribonucleoside-diphosphate reductase activity, thioredoxin disulfide as acceptor"/>
    <property type="evidence" value="ECO:0007669"/>
    <property type="project" value="UniProtKB-EC"/>
</dbReference>
<evidence type="ECO:0000313" key="3">
    <source>
        <dbReference type="EMBL" id="WRW34692.1"/>
    </source>
</evidence>
<dbReference type="GO" id="GO:0005524">
    <property type="term" value="F:ATP binding"/>
    <property type="evidence" value="ECO:0007669"/>
    <property type="project" value="TreeGrafter"/>
</dbReference>
<reference evidence="3" key="1">
    <citation type="submission" date="2023-12" db="EMBL/GenBank/DDBJ databases">
        <title>Isolation and Characterisation of Novel Lytic Bacteriophages for therapeutic applications in Prosthetic Joint Infections.</title>
        <authorList>
            <person name="Burton N."/>
            <person name="Melo L.D.R."/>
            <person name="Pearce B."/>
            <person name="Tadesse M.D."/>
            <person name="Vryonis E."/>
            <person name="Sagona A."/>
        </authorList>
    </citation>
    <scope>NUCLEOTIDE SEQUENCE</scope>
</reference>
<evidence type="ECO:0000259" key="2">
    <source>
        <dbReference type="Pfam" id="PF02867"/>
    </source>
</evidence>